<feature type="binding site" evidence="10">
    <location>
        <position position="199"/>
    </location>
    <ligand>
        <name>Mn(2+)</name>
        <dbReference type="ChEBI" id="CHEBI:29035"/>
    </ligand>
</feature>
<dbReference type="PANTHER" id="PTHR32092">
    <property type="entry name" value="6-PHOSPHO-BETA-GLUCOSIDASE-RELATED"/>
    <property type="match status" value="1"/>
</dbReference>
<dbReference type="InterPro" id="IPR019802">
    <property type="entry name" value="GlycHydrolase_4_CS"/>
</dbReference>
<evidence type="ECO:0000313" key="14">
    <source>
        <dbReference type="EMBL" id="KKS44683.1"/>
    </source>
</evidence>
<evidence type="ECO:0000256" key="6">
    <source>
        <dbReference type="ARBA" id="ARBA00023211"/>
    </source>
</evidence>
<dbReference type="Proteomes" id="UP000034875">
    <property type="component" value="Unassembled WGS sequence"/>
</dbReference>
<keyword evidence="6 10" id="KW-0464">Manganese</keyword>
<evidence type="ECO:0000256" key="5">
    <source>
        <dbReference type="ARBA" id="ARBA00023027"/>
    </source>
</evidence>
<dbReference type="PRINTS" id="PR00732">
    <property type="entry name" value="GLHYDRLASE4"/>
</dbReference>
<dbReference type="InterPro" id="IPR015955">
    <property type="entry name" value="Lactate_DH/Glyco_Ohase_4_C"/>
</dbReference>
<comment type="cofactor">
    <cofactor evidence="1">
        <name>Mn(2+)</name>
        <dbReference type="ChEBI" id="CHEBI:29035"/>
    </cofactor>
</comment>
<dbReference type="SUPFAM" id="SSF51735">
    <property type="entry name" value="NAD(P)-binding Rossmann-fold domains"/>
    <property type="match status" value="1"/>
</dbReference>
<name>A0A0G1C4W8_9BACT</name>
<dbReference type="InterPro" id="IPR001088">
    <property type="entry name" value="Glyco_hydro_4"/>
</dbReference>
<evidence type="ECO:0000256" key="10">
    <source>
        <dbReference type="PIRSR" id="PIRSR601088-3"/>
    </source>
</evidence>
<feature type="binding site" evidence="10">
    <location>
        <position position="167"/>
    </location>
    <ligand>
        <name>Mn(2+)</name>
        <dbReference type="ChEBI" id="CHEBI:29035"/>
    </ligand>
</feature>
<evidence type="ECO:0000256" key="9">
    <source>
        <dbReference type="PIRSR" id="PIRSR601088-2"/>
    </source>
</evidence>
<evidence type="ECO:0000259" key="13">
    <source>
        <dbReference type="Pfam" id="PF11975"/>
    </source>
</evidence>
<evidence type="ECO:0000256" key="11">
    <source>
        <dbReference type="PIRSR" id="PIRSR601088-4"/>
    </source>
</evidence>
<keyword evidence="10" id="KW-0170">Cobalt</keyword>
<evidence type="ECO:0000256" key="2">
    <source>
        <dbReference type="ARBA" id="ARBA00010141"/>
    </source>
</evidence>
<proteinExistence type="inferred from homology"/>
<dbReference type="PROSITE" id="PS01324">
    <property type="entry name" value="GLYCOSYL_HYDROL_F4"/>
    <property type="match status" value="1"/>
</dbReference>
<dbReference type="Pfam" id="PF02056">
    <property type="entry name" value="Glyco_hydro_4"/>
    <property type="match status" value="1"/>
</dbReference>
<keyword evidence="7" id="KW-0119">Carbohydrate metabolism</keyword>
<evidence type="ECO:0000256" key="1">
    <source>
        <dbReference type="ARBA" id="ARBA00001936"/>
    </source>
</evidence>
<dbReference type="Gene3D" id="3.90.1820.10">
    <property type="entry name" value="AglA-like glucosidase"/>
    <property type="match status" value="1"/>
</dbReference>
<evidence type="ECO:0000256" key="3">
    <source>
        <dbReference type="ARBA" id="ARBA00022723"/>
    </source>
</evidence>
<reference evidence="14 15" key="1">
    <citation type="journal article" date="2015" name="Nature">
        <title>rRNA introns, odd ribosomes, and small enigmatic genomes across a large radiation of phyla.</title>
        <authorList>
            <person name="Brown C.T."/>
            <person name="Hug L.A."/>
            <person name="Thomas B.C."/>
            <person name="Sharon I."/>
            <person name="Castelle C.J."/>
            <person name="Singh A."/>
            <person name="Wilkins M.J."/>
            <person name="Williams K.H."/>
            <person name="Banfield J.F."/>
        </authorList>
    </citation>
    <scope>NUCLEOTIDE SEQUENCE [LARGE SCALE GENOMIC DNA]</scope>
</reference>
<comment type="cofactor">
    <cofactor evidence="12">
        <name>NAD(+)</name>
        <dbReference type="ChEBI" id="CHEBI:57540"/>
    </cofactor>
    <text evidence="12">Binds 1 NAD(+) per subunit.</text>
</comment>
<dbReference type="SUPFAM" id="SSF56327">
    <property type="entry name" value="LDH C-terminal domain-like"/>
    <property type="match status" value="1"/>
</dbReference>
<comment type="similarity">
    <text evidence="2 12">Belongs to the glycosyl hydrolase 4 family.</text>
</comment>
<dbReference type="InterPro" id="IPR053715">
    <property type="entry name" value="GH4_Enzyme_sf"/>
</dbReference>
<gene>
    <name evidence="14" type="ORF">UV05_C0002G0015</name>
</gene>
<organism evidence="14 15">
    <name type="scientific">candidate division CPR1 bacterium GW2011_GWA2_42_17</name>
    <dbReference type="NCBI Taxonomy" id="1618341"/>
    <lineage>
        <taxon>Bacteria</taxon>
        <taxon>candidate division CPR1</taxon>
    </lineage>
</organism>
<keyword evidence="8 12" id="KW-0326">Glycosidase</keyword>
<feature type="site" description="Increases basicity of active site Tyr" evidence="11">
    <location>
        <position position="108"/>
    </location>
</feature>
<protein>
    <submittedName>
        <fullName evidence="14">Family 4 glycosyl hydrolase</fullName>
    </submittedName>
</protein>
<evidence type="ECO:0000313" key="15">
    <source>
        <dbReference type="Proteomes" id="UP000034875"/>
    </source>
</evidence>
<dbReference type="InterPro" id="IPR022616">
    <property type="entry name" value="Glyco_hydro_4_C"/>
</dbReference>
<dbReference type="InterPro" id="IPR036291">
    <property type="entry name" value="NAD(P)-bd_dom_sf"/>
</dbReference>
<dbReference type="GO" id="GO:0016616">
    <property type="term" value="F:oxidoreductase activity, acting on the CH-OH group of donors, NAD or NADP as acceptor"/>
    <property type="evidence" value="ECO:0007669"/>
    <property type="project" value="InterPro"/>
</dbReference>
<evidence type="ECO:0000256" key="12">
    <source>
        <dbReference type="RuleBase" id="RU361152"/>
    </source>
</evidence>
<dbReference type="EMBL" id="LCCZ01000002">
    <property type="protein sequence ID" value="KKS44683.1"/>
    <property type="molecule type" value="Genomic_DNA"/>
</dbReference>
<evidence type="ECO:0000256" key="8">
    <source>
        <dbReference type="ARBA" id="ARBA00023295"/>
    </source>
</evidence>
<keyword evidence="5 12" id="KW-0520">NAD</keyword>
<keyword evidence="10" id="KW-0533">Nickel</keyword>
<feature type="binding site" evidence="9">
    <location>
        <position position="146"/>
    </location>
    <ligand>
        <name>substrate</name>
    </ligand>
</feature>
<comment type="caution">
    <text evidence="14">The sequence shown here is derived from an EMBL/GenBank/DDBJ whole genome shotgun (WGS) entry which is preliminary data.</text>
</comment>
<keyword evidence="10" id="KW-0408">Iron</keyword>
<sequence length="449" mass="50350">MKVAIIGAGSYTWSLGFVRQFVHSENLSDLTLAMMDINPERLKTLSTAARIYNKCHSSPIRIEDMQNLDAALDGSDFVIVCISTGGLEAMRFDIEIPEKYGIWHTVGDTVGPGGWSRATRNIPVFNDLAARMKRYCPDAWLINVTNPLTVLTRLPQRDYGIKTIGMCPGVEEQARAMASAVGIRKENIELSFRVAGIDHCSYFLDLFANGIDVLNKLKEIGCFRNDNLLSKQIKTDDPMAQGVMNNIIFMLWYNLGYLPAISDRHAVENYPQFQVSKSGNLPYGVERTNIAQRQTRLDKCQALIEDYIKSQDDKSLGALGHGDDPVVQVIESLSGKRTFLWCSNYMNIGQLPGFPEGAVVETRCMFDKAGVHPLCSKMPDILKPIVLPHVLRQENSIDIILHGTFKELVALIMTDPMCCQLSPHECRQMVRELLEANKSFIKNPELLEF</sequence>
<dbReference type="GO" id="GO:0046872">
    <property type="term" value="F:metal ion binding"/>
    <property type="evidence" value="ECO:0007669"/>
    <property type="project" value="UniProtKB-KW"/>
</dbReference>
<feature type="domain" description="Glycosyl hydrolase family 4 C-terminal" evidence="13">
    <location>
        <begin position="194"/>
        <end position="417"/>
    </location>
</feature>
<keyword evidence="3 10" id="KW-0479">Metal-binding</keyword>
<evidence type="ECO:0000256" key="4">
    <source>
        <dbReference type="ARBA" id="ARBA00022801"/>
    </source>
</evidence>
<accession>A0A0G1C4W8</accession>
<dbReference type="AlphaFoldDB" id="A0A0G1C4W8"/>
<keyword evidence="4 12" id="KW-0378">Hydrolase</keyword>
<dbReference type="GO" id="GO:0004553">
    <property type="term" value="F:hydrolase activity, hydrolyzing O-glycosyl compounds"/>
    <property type="evidence" value="ECO:0007669"/>
    <property type="project" value="InterPro"/>
</dbReference>
<dbReference type="GO" id="GO:0005975">
    <property type="term" value="P:carbohydrate metabolic process"/>
    <property type="evidence" value="ECO:0007669"/>
    <property type="project" value="InterPro"/>
</dbReference>
<dbReference type="Pfam" id="PF11975">
    <property type="entry name" value="Glyco_hydro_4C"/>
    <property type="match status" value="1"/>
</dbReference>
<evidence type="ECO:0000256" key="7">
    <source>
        <dbReference type="ARBA" id="ARBA00023277"/>
    </source>
</evidence>